<keyword evidence="1" id="KW-0732">Signal</keyword>
<proteinExistence type="predicted"/>
<keyword evidence="3" id="KW-1185">Reference proteome</keyword>
<evidence type="ECO:0000313" key="2">
    <source>
        <dbReference type="EMBL" id="MEN2744894.1"/>
    </source>
</evidence>
<accession>A0ABU9X0C1</accession>
<feature type="signal peptide" evidence="1">
    <location>
        <begin position="1"/>
        <end position="29"/>
    </location>
</feature>
<reference evidence="2 3" key="1">
    <citation type="submission" date="2024-05" db="EMBL/GenBank/DDBJ databases">
        <title>Sinomonas sp. nov., isolated from a waste landfill.</title>
        <authorList>
            <person name="Zhao Y."/>
        </authorList>
    </citation>
    <scope>NUCLEOTIDE SEQUENCE [LARGE SCALE GENOMIC DNA]</scope>
    <source>
        <strain evidence="2 3">CCTCC AB2014300</strain>
    </source>
</reference>
<gene>
    <name evidence="2" type="ORF">ABCQ75_10130</name>
</gene>
<organism evidence="2 3">
    <name type="scientific">Sinomonas halotolerans</name>
    <dbReference type="NCBI Taxonomy" id="1644133"/>
    <lineage>
        <taxon>Bacteria</taxon>
        <taxon>Bacillati</taxon>
        <taxon>Actinomycetota</taxon>
        <taxon>Actinomycetes</taxon>
        <taxon>Micrococcales</taxon>
        <taxon>Micrococcaceae</taxon>
        <taxon>Sinomonas</taxon>
    </lineage>
</organism>
<dbReference type="Proteomes" id="UP001422074">
    <property type="component" value="Unassembled WGS sequence"/>
</dbReference>
<dbReference type="EMBL" id="JBDFRB010000007">
    <property type="protein sequence ID" value="MEN2744894.1"/>
    <property type="molecule type" value="Genomic_DNA"/>
</dbReference>
<evidence type="ECO:0000313" key="3">
    <source>
        <dbReference type="Proteomes" id="UP001422074"/>
    </source>
</evidence>
<name>A0ABU9X0C1_9MICC</name>
<dbReference type="SUPFAM" id="SSF53850">
    <property type="entry name" value="Periplasmic binding protein-like II"/>
    <property type="match status" value="1"/>
</dbReference>
<dbReference type="RefSeq" id="WP_345885238.1">
    <property type="nucleotide sequence ID" value="NZ_JBDFRB010000007.1"/>
</dbReference>
<evidence type="ECO:0000256" key="1">
    <source>
        <dbReference type="SAM" id="SignalP"/>
    </source>
</evidence>
<sequence>MRSNIIKKAGAVTASALVLGFAGVSLASAEPASSGRPYAAVGSDTTQGVWNGLTNGGPIRSIASWDAFAADGSTTITLNTSGQTIARPNGSGSGVKALSAAENPNNHVFIGQDKQTYTLKPGDISVARSSSAPSKAGNELIFLPFARDAMTFAYKDSQNRALDLSPEEIQGIFSCTPKGRVTINAEGKPVVDGFVLTPKVPNAASGTYSFFMKAAALTSLDSTCVPPANQGFPENNAEVLVNDGDIVPFSAAQWIAQNNGAIQNTTSAQHHLADIASRKAIDPASAAPTLRPGPLFGDPTVAPPVGFGSYARDVFNVVPARIASSTATEDVVLRNSITTLLKTTASKRIINKFGFMNLEYVGDWAAGKPSGYTN</sequence>
<feature type="chain" id="PRO_5045845951" evidence="1">
    <location>
        <begin position="30"/>
        <end position="374"/>
    </location>
</feature>
<protein>
    <submittedName>
        <fullName evidence="2">Uncharacterized protein</fullName>
    </submittedName>
</protein>
<comment type="caution">
    <text evidence="2">The sequence shown here is derived from an EMBL/GenBank/DDBJ whole genome shotgun (WGS) entry which is preliminary data.</text>
</comment>